<dbReference type="Pfam" id="PF00027">
    <property type="entry name" value="cNMP_binding"/>
    <property type="match status" value="1"/>
</dbReference>
<dbReference type="SMART" id="SM00100">
    <property type="entry name" value="cNMP"/>
    <property type="match status" value="1"/>
</dbReference>
<evidence type="ECO:0000259" key="1">
    <source>
        <dbReference type="PROSITE" id="PS50042"/>
    </source>
</evidence>
<dbReference type="InterPro" id="IPR000595">
    <property type="entry name" value="cNMP-bd_dom"/>
</dbReference>
<name>S7U552_DESML</name>
<dbReference type="PROSITE" id="PS50042">
    <property type="entry name" value="CNMP_BINDING_3"/>
    <property type="match status" value="1"/>
</dbReference>
<dbReference type="Proteomes" id="UP000014977">
    <property type="component" value="Unassembled WGS sequence"/>
</dbReference>
<accession>S7U552</accession>
<evidence type="ECO:0000313" key="2">
    <source>
        <dbReference type="EMBL" id="EPR44636.1"/>
    </source>
</evidence>
<feature type="domain" description="Cyclic nucleotide-binding" evidence="1">
    <location>
        <begin position="32"/>
        <end position="152"/>
    </location>
</feature>
<dbReference type="Gene3D" id="2.60.120.10">
    <property type="entry name" value="Jelly Rolls"/>
    <property type="match status" value="1"/>
</dbReference>
<dbReference type="PANTHER" id="PTHR23011">
    <property type="entry name" value="CYCLIC NUCLEOTIDE-BINDING DOMAIN CONTAINING PROTEIN"/>
    <property type="match status" value="1"/>
</dbReference>
<evidence type="ECO:0000313" key="3">
    <source>
        <dbReference type="Proteomes" id="UP000014977"/>
    </source>
</evidence>
<dbReference type="CDD" id="cd00038">
    <property type="entry name" value="CAP_ED"/>
    <property type="match status" value="1"/>
</dbReference>
<dbReference type="OrthoDB" id="5420529at2"/>
<dbReference type="AlphaFoldDB" id="S7U552"/>
<dbReference type="PANTHER" id="PTHR23011:SF28">
    <property type="entry name" value="CYCLIC NUCLEOTIDE-BINDING DOMAIN CONTAINING PROTEIN"/>
    <property type="match status" value="1"/>
</dbReference>
<dbReference type="RefSeq" id="WP_020875335.1">
    <property type="nucleotide sequence ID" value="NZ_ATHJ01000022.1"/>
</dbReference>
<proteinExistence type="predicted"/>
<reference evidence="2 3" key="1">
    <citation type="journal article" date="2013" name="Genome Announc.">
        <title>Draft genome sequences for three mercury-methylating, sulfate-reducing bacteria.</title>
        <authorList>
            <person name="Brown S.D."/>
            <person name="Hurt R.A.Jr."/>
            <person name="Gilmour C.C."/>
            <person name="Elias D.A."/>
        </authorList>
    </citation>
    <scope>NUCLEOTIDE SEQUENCE [LARGE SCALE GENOMIC DNA]</scope>
    <source>
        <strain evidence="2 3">DSM 2059</strain>
    </source>
</reference>
<comment type="caution">
    <text evidence="2">The sequence shown here is derived from an EMBL/GenBank/DDBJ whole genome shotgun (WGS) entry which is preliminary data.</text>
</comment>
<dbReference type="eggNOG" id="COG0664">
    <property type="taxonomic scope" value="Bacteria"/>
</dbReference>
<keyword evidence="3" id="KW-1185">Reference proteome</keyword>
<dbReference type="EMBL" id="ATHJ01000022">
    <property type="protein sequence ID" value="EPR44636.1"/>
    <property type="molecule type" value="Genomic_DNA"/>
</dbReference>
<dbReference type="InterPro" id="IPR014710">
    <property type="entry name" value="RmlC-like_jellyroll"/>
</dbReference>
<dbReference type="STRING" id="897.B2D07_17365"/>
<dbReference type="SUPFAM" id="SSF51206">
    <property type="entry name" value="cAMP-binding domain-like"/>
    <property type="match status" value="1"/>
</dbReference>
<gene>
    <name evidence="2" type="ORF">dsmv_1095</name>
</gene>
<organism evidence="2 3">
    <name type="scientific">Desulfococcus multivorans DSM 2059</name>
    <dbReference type="NCBI Taxonomy" id="1121405"/>
    <lineage>
        <taxon>Bacteria</taxon>
        <taxon>Pseudomonadati</taxon>
        <taxon>Thermodesulfobacteriota</taxon>
        <taxon>Desulfobacteria</taxon>
        <taxon>Desulfobacterales</taxon>
        <taxon>Desulfococcaceae</taxon>
        <taxon>Desulfococcus</taxon>
    </lineage>
</organism>
<sequence length="185" mass="21608">MSFFTDRDDRAKAVSGRSELVENLEALRRLPMFRDIPFEIIKLHAYTARRRRYPRGAVVFRQGQAANEAFLVLEGRVRLLLEEADGKMIDLQILEPGGFFGYMSLLAEYEWPLSAQVVDPADVLILDRHSFRKILIRYPEKGFLIVERLVQMRMARMKAHMNLLMRYIDDKSQLIDLYRVDGSRG</sequence>
<dbReference type="InterPro" id="IPR018490">
    <property type="entry name" value="cNMP-bd_dom_sf"/>
</dbReference>
<protein>
    <submittedName>
        <fullName evidence="2">Putative transcriptional regulator, Crp/Fnr family</fullName>
    </submittedName>
</protein>